<keyword evidence="2" id="KW-1185">Reference proteome</keyword>
<comment type="caution">
    <text evidence="1">The sequence shown here is derived from an EMBL/GenBank/DDBJ whole genome shotgun (WGS) entry which is preliminary data.</text>
</comment>
<sequence>MVEGLVFIIRLKEVVGWFPSFKDSEVQVSQHEPYVSRQDLKKTCMERESVDTIEGEEVDALSLESFDLIAKDYKKINKTHVQQTKLVLDSSCHDTVHVSPPLDADHVSPLV</sequence>
<reference evidence="1 2" key="2">
    <citation type="journal article" date="2022" name="Mol. Ecol. Resour.">
        <title>The genomes of chicory, endive, great burdock and yacon provide insights into Asteraceae paleo-polyploidization history and plant inulin production.</title>
        <authorList>
            <person name="Fan W."/>
            <person name="Wang S."/>
            <person name="Wang H."/>
            <person name="Wang A."/>
            <person name="Jiang F."/>
            <person name="Liu H."/>
            <person name="Zhao H."/>
            <person name="Xu D."/>
            <person name="Zhang Y."/>
        </authorList>
    </citation>
    <scope>NUCLEOTIDE SEQUENCE [LARGE SCALE GENOMIC DNA]</scope>
    <source>
        <strain evidence="2">cv. Punajuju</strain>
        <tissue evidence="1">Leaves</tissue>
    </source>
</reference>
<evidence type="ECO:0000313" key="2">
    <source>
        <dbReference type="Proteomes" id="UP001055811"/>
    </source>
</evidence>
<proteinExistence type="predicted"/>
<accession>A0ACB9F0S2</accession>
<protein>
    <submittedName>
        <fullName evidence="1">Uncharacterized protein</fullName>
    </submittedName>
</protein>
<evidence type="ECO:0000313" key="1">
    <source>
        <dbReference type="EMBL" id="KAI3764488.1"/>
    </source>
</evidence>
<dbReference type="Proteomes" id="UP001055811">
    <property type="component" value="Linkage Group LG03"/>
</dbReference>
<gene>
    <name evidence="1" type="ORF">L2E82_14497</name>
</gene>
<name>A0ACB9F0S2_CICIN</name>
<reference evidence="2" key="1">
    <citation type="journal article" date="2022" name="Mol. Ecol. Resour.">
        <title>The genomes of chicory, endive, great burdock and yacon provide insights into Asteraceae palaeo-polyploidization history and plant inulin production.</title>
        <authorList>
            <person name="Fan W."/>
            <person name="Wang S."/>
            <person name="Wang H."/>
            <person name="Wang A."/>
            <person name="Jiang F."/>
            <person name="Liu H."/>
            <person name="Zhao H."/>
            <person name="Xu D."/>
            <person name="Zhang Y."/>
        </authorList>
    </citation>
    <scope>NUCLEOTIDE SEQUENCE [LARGE SCALE GENOMIC DNA]</scope>
    <source>
        <strain evidence="2">cv. Punajuju</strain>
    </source>
</reference>
<organism evidence="1 2">
    <name type="scientific">Cichorium intybus</name>
    <name type="common">Chicory</name>
    <dbReference type="NCBI Taxonomy" id="13427"/>
    <lineage>
        <taxon>Eukaryota</taxon>
        <taxon>Viridiplantae</taxon>
        <taxon>Streptophyta</taxon>
        <taxon>Embryophyta</taxon>
        <taxon>Tracheophyta</taxon>
        <taxon>Spermatophyta</taxon>
        <taxon>Magnoliopsida</taxon>
        <taxon>eudicotyledons</taxon>
        <taxon>Gunneridae</taxon>
        <taxon>Pentapetalae</taxon>
        <taxon>asterids</taxon>
        <taxon>campanulids</taxon>
        <taxon>Asterales</taxon>
        <taxon>Asteraceae</taxon>
        <taxon>Cichorioideae</taxon>
        <taxon>Cichorieae</taxon>
        <taxon>Cichoriinae</taxon>
        <taxon>Cichorium</taxon>
    </lineage>
</organism>
<dbReference type="EMBL" id="CM042011">
    <property type="protein sequence ID" value="KAI3764488.1"/>
    <property type="molecule type" value="Genomic_DNA"/>
</dbReference>